<dbReference type="Proteomes" id="UP001430306">
    <property type="component" value="Unassembled WGS sequence"/>
</dbReference>
<feature type="compositionally biased region" description="Low complexity" evidence="2">
    <location>
        <begin position="1696"/>
        <end position="1724"/>
    </location>
</feature>
<feature type="compositionally biased region" description="Low complexity" evidence="2">
    <location>
        <begin position="1479"/>
        <end position="1497"/>
    </location>
</feature>
<evidence type="ECO:0000256" key="3">
    <source>
        <dbReference type="SAM" id="Phobius"/>
    </source>
</evidence>
<sequence>MSEVPYGMSSPIQLKAPTAPSELLPTTRSVLRSFAKRRAWLQVCRGIAMGITVLVIAMLLLAAIDHFFRPTNIIRSLLSLVAYVGAGWFAYRSGIASALNSNDADVANSFELAQQQMRGQVLSAVELAEIEHLNGSPDFRRRLQTNVASQMVGVEVRRLLPWKMIGQTIAIACGLFLVVGLLSLIPDLQMARRLARVFVPVAPIQRASLTKIHLLQPDPATGMVAEGDLVGVMVQVERLGKSEVWLETRGEFGFNRQRMVHRIDDDLMDAVEPGGESVSKRQANYAANLAIEQTPVDYRIVAGDAETLWNTLTPRPRPRAIKFEKEYQFPAHTKLPNRTVTETHGDLNAFVGTKALMTVTFDQPVRDAKVLFTARGSGMELQPVSSDNQEFQISLPISTPGSFRVDAIAKESGLNNPFSPRYTIDPIVDRSPIASWNDSSPRRQIASPAAVISLSGEVEDDMPMDYAIQQIVLEGEGIVENRLAISPALSSAPIDVQWDLARFDGRESSDAKLPSGSRLRTRLIAVDRSGHRGQSDWIDVYIAQSDFDPARHQSLKKQQSLTQQIVPWLDELLQLNEEIRITIDEGLQSPDANPAGLDDETENQLQELASRWESISGWDESGDQIAATDGATSIRQILAEVPDPITIDQWARVISAANHAFAQSQANVSAWQSLSKLSPSNDAANQRKRVWSMFGGQPKNLSRLTKQTSEAVQAMLAIELAVGLSKDLQTIQSTSEMLADPSAGIPLIRLPGQSELLVQQLRQVSGLLKEFENDVPEQVSRHHEQIHRFVDQKTQLINDARDQLRTSQDGNAEKPFRETMRQIAAEIQSLRIHALLHGEAFRQVLTMTKETAAEPLGWTGLMRRLARVDKQQTDAKRRIEQLTERGDSNELSEAKSFENVYGEHYETLTTSMLQRLETLKFAEEQRADSKVTIVSDLDLILRSLREVTSDGFRVPDSLQVDQNVFLDRLTKAIMTLDAGNLIQRSSRQLQYVADRERYARGEADTVIQQPIRMEHIQTANEVPMAQIRHVGLEPKTAERLQATRWDANASQARDRLNRRRWANETPVSAAIPIESLVAVYQSTSSEVDTLMAEARLFLKSIAPSLADQAREAAVEAQQQSQAIQEDQSENPDAPAEVAEAAEEKFETLKAQVSDIAEQLANRANNADYSSAEESQIAKDADTAIAAMQQQSEAIAKELSENAPDQASESLQDLAQTLEAVADHFEAVDSGEDSAQTRDALDQLANLEMPDAAMNSSFDAAESVAQANQMTPEQLLQQLEKKLPTDDTMQESLQNITEQTVQAAEQMIREAANEETDLRRNLERSDAEFSERKRVARDELRSLMDRANAVQNHLLDVAESASGWANEPATRKEIQDVRSQLDNATQAAAQSQNDQALLDDLQTANETLREAVQASAEQTAKLEARARRMQQNSLHNSENSRAKAARQLESMQRRNKNEYLQSLQRETQAWRRSADEAGRRIQQAQNQERNARNQLNRAESQLKKHPDEAWAKQDVANRQTQVDEAKLAAEAAKQTRDVARQAEEKSKARYEDARNRAVANLDAANPAAELLARATQQAAEELQSIAESLQSNQESLAMDDTLSPPDSSKEPFTTRQERLQDSVAMAAEELRRAARHEQRLGNDTSSTELTEIADDLEEINQESMNKSRDSLRSGRASQANEQLAQAADQLRQRADALARQSQQQSSPDSSDSSSSQAESSEGPSQKLAKTLDELDRAINAPPPEMQEGSSSNQQSPEGDSQSANSQDQTDSSPSGQSEGESGQPSAEGESQSSSESQSQSIQSTQMSSGQASSTLAEAAEQAIRNLAQQRRQQVQQIAQAGMPTTNGEQASAEKMADQANNPALGEGQNRDNSLIDASQWNIVDGDWGSLREQQTEEVIQDRKVRIPLTYRRAVQAYFEAVSAESSKSKSSAPRDKEADNESE</sequence>
<feature type="transmembrane region" description="Helical" evidence="3">
    <location>
        <begin position="46"/>
        <end position="67"/>
    </location>
</feature>
<comment type="caution">
    <text evidence="4">The sequence shown here is derived from an EMBL/GenBank/DDBJ whole genome shotgun (WGS) entry which is preliminary data.</text>
</comment>
<keyword evidence="3" id="KW-0812">Transmembrane</keyword>
<feature type="compositionally biased region" description="Acidic residues" evidence="2">
    <location>
        <begin position="1650"/>
        <end position="1659"/>
    </location>
</feature>
<feature type="compositionally biased region" description="Basic and acidic residues" evidence="2">
    <location>
        <begin position="1627"/>
        <end position="1639"/>
    </location>
</feature>
<feature type="compositionally biased region" description="Polar residues" evidence="2">
    <location>
        <begin position="1603"/>
        <end position="1613"/>
    </location>
</feature>
<feature type="compositionally biased region" description="Low complexity" evidence="2">
    <location>
        <begin position="1770"/>
        <end position="1809"/>
    </location>
</feature>
<evidence type="ECO:0000313" key="5">
    <source>
        <dbReference type="Proteomes" id="UP001430306"/>
    </source>
</evidence>
<feature type="transmembrane region" description="Helical" evidence="3">
    <location>
        <begin position="165"/>
        <end position="185"/>
    </location>
</feature>
<feature type="compositionally biased region" description="Polar residues" evidence="2">
    <location>
        <begin position="1746"/>
        <end position="1769"/>
    </location>
</feature>
<feature type="compositionally biased region" description="Low complexity" evidence="2">
    <location>
        <begin position="1919"/>
        <end position="1930"/>
    </location>
</feature>
<feature type="region of interest" description="Disordered" evidence="2">
    <location>
        <begin position="1589"/>
        <end position="1876"/>
    </location>
</feature>
<feature type="compositionally biased region" description="Basic and acidic residues" evidence="2">
    <location>
        <begin position="1499"/>
        <end position="1510"/>
    </location>
</feature>
<organism evidence="4 5">
    <name type="scientific">Rhodopirellula halodulae</name>
    <dbReference type="NCBI Taxonomy" id="2894198"/>
    <lineage>
        <taxon>Bacteria</taxon>
        <taxon>Pseudomonadati</taxon>
        <taxon>Planctomycetota</taxon>
        <taxon>Planctomycetia</taxon>
        <taxon>Pirellulales</taxon>
        <taxon>Pirellulaceae</taxon>
        <taxon>Rhodopirellula</taxon>
    </lineage>
</organism>
<feature type="coiled-coil region" evidence="1">
    <location>
        <begin position="1293"/>
        <end position="1327"/>
    </location>
</feature>
<feature type="compositionally biased region" description="Basic and acidic residues" evidence="2">
    <location>
        <begin position="1469"/>
        <end position="1478"/>
    </location>
</feature>
<keyword evidence="3" id="KW-1133">Transmembrane helix</keyword>
<proteinExistence type="predicted"/>
<reference evidence="4" key="1">
    <citation type="submission" date="2021-11" db="EMBL/GenBank/DDBJ databases">
        <title>Genome sequence.</title>
        <authorList>
            <person name="Sun Q."/>
        </authorList>
    </citation>
    <scope>NUCLEOTIDE SEQUENCE</scope>
    <source>
        <strain evidence="4">JC740</strain>
    </source>
</reference>
<dbReference type="EMBL" id="JAJKFW010000006">
    <property type="protein sequence ID" value="MCC9641442.1"/>
    <property type="molecule type" value="Genomic_DNA"/>
</dbReference>
<feature type="compositionally biased region" description="Basic and acidic residues" evidence="2">
    <location>
        <begin position="1931"/>
        <end position="1942"/>
    </location>
</feature>
<gene>
    <name evidence="4" type="ORF">LOC71_04090</name>
</gene>
<feature type="compositionally biased region" description="Basic and acidic residues" evidence="2">
    <location>
        <begin position="1520"/>
        <end position="1550"/>
    </location>
</feature>
<protein>
    <submittedName>
        <fullName evidence="4">Peptidase</fullName>
    </submittedName>
</protein>
<feature type="region of interest" description="Disordered" evidence="2">
    <location>
        <begin position="1919"/>
        <end position="1942"/>
    </location>
</feature>
<keyword evidence="5" id="KW-1185">Reference proteome</keyword>
<feature type="region of interest" description="Disordered" evidence="2">
    <location>
        <begin position="1469"/>
        <end position="1550"/>
    </location>
</feature>
<evidence type="ECO:0000256" key="1">
    <source>
        <dbReference type="SAM" id="Coils"/>
    </source>
</evidence>
<accession>A0ABS8ND15</accession>
<feature type="region of interest" description="Disordered" evidence="2">
    <location>
        <begin position="1112"/>
        <end position="1141"/>
    </location>
</feature>
<feature type="compositionally biased region" description="Low complexity" evidence="2">
    <location>
        <begin position="1114"/>
        <end position="1125"/>
    </location>
</feature>
<feature type="transmembrane region" description="Helical" evidence="3">
    <location>
        <begin position="73"/>
        <end position="91"/>
    </location>
</feature>
<keyword evidence="1" id="KW-0175">Coiled coil</keyword>
<evidence type="ECO:0000256" key="2">
    <source>
        <dbReference type="SAM" id="MobiDB-lite"/>
    </source>
</evidence>
<feature type="compositionally biased region" description="Low complexity" evidence="2">
    <location>
        <begin position="1826"/>
        <end position="1839"/>
    </location>
</feature>
<name>A0ABS8ND15_9BACT</name>
<evidence type="ECO:0000313" key="4">
    <source>
        <dbReference type="EMBL" id="MCC9641442.1"/>
    </source>
</evidence>
<keyword evidence="3" id="KW-0472">Membrane</keyword>